<dbReference type="AlphaFoldDB" id="A0A074Y504"/>
<evidence type="ECO:0000256" key="6">
    <source>
        <dbReference type="SAM" id="Phobius"/>
    </source>
</evidence>
<feature type="transmembrane region" description="Helical" evidence="6">
    <location>
        <begin position="148"/>
        <end position="169"/>
    </location>
</feature>
<feature type="transmembrane region" description="Helical" evidence="6">
    <location>
        <begin position="334"/>
        <end position="358"/>
    </location>
</feature>
<feature type="compositionally biased region" description="Basic and acidic residues" evidence="5">
    <location>
        <begin position="439"/>
        <end position="468"/>
    </location>
</feature>
<evidence type="ECO:0000256" key="4">
    <source>
        <dbReference type="ARBA" id="ARBA00023136"/>
    </source>
</evidence>
<dbReference type="EMBL" id="KL584783">
    <property type="protein sequence ID" value="KEQ91024.1"/>
    <property type="molecule type" value="Genomic_DNA"/>
</dbReference>
<evidence type="ECO:0000256" key="5">
    <source>
        <dbReference type="SAM" id="MobiDB-lite"/>
    </source>
</evidence>
<feature type="region of interest" description="Disordered" evidence="5">
    <location>
        <begin position="37"/>
        <end position="63"/>
    </location>
</feature>
<keyword evidence="9" id="KW-1185">Reference proteome</keyword>
<organism evidence="8 9">
    <name type="scientific">Aureobasidium subglaciale (strain EXF-2481)</name>
    <name type="common">Aureobasidium pullulans var. subglaciale</name>
    <dbReference type="NCBI Taxonomy" id="1043005"/>
    <lineage>
        <taxon>Eukaryota</taxon>
        <taxon>Fungi</taxon>
        <taxon>Dikarya</taxon>
        <taxon>Ascomycota</taxon>
        <taxon>Pezizomycotina</taxon>
        <taxon>Dothideomycetes</taxon>
        <taxon>Dothideomycetidae</taxon>
        <taxon>Dothideales</taxon>
        <taxon>Saccotheciaceae</taxon>
        <taxon>Aureobasidium</taxon>
    </lineage>
</organism>
<dbReference type="InterPro" id="IPR037185">
    <property type="entry name" value="EmrE-like"/>
</dbReference>
<feature type="transmembrane region" description="Helical" evidence="6">
    <location>
        <begin position="418"/>
        <end position="436"/>
    </location>
</feature>
<feature type="transmembrane region" description="Helical" evidence="6">
    <location>
        <begin position="211"/>
        <end position="230"/>
    </location>
</feature>
<accession>A0A074Y504</accession>
<evidence type="ECO:0000256" key="1">
    <source>
        <dbReference type="ARBA" id="ARBA00004141"/>
    </source>
</evidence>
<reference evidence="8 9" key="1">
    <citation type="journal article" date="2014" name="BMC Genomics">
        <title>Genome sequencing of four Aureobasidium pullulans varieties: biotechnological potential, stress tolerance, and description of new species.</title>
        <authorList>
            <person name="Gostin Ar C."/>
            <person name="Ohm R.A."/>
            <person name="Kogej T."/>
            <person name="Sonjak S."/>
            <person name="Turk M."/>
            <person name="Zajc J."/>
            <person name="Zalar P."/>
            <person name="Grube M."/>
            <person name="Sun H."/>
            <person name="Han J."/>
            <person name="Sharma A."/>
            <person name="Chiniquy J."/>
            <person name="Ngan C.Y."/>
            <person name="Lipzen A."/>
            <person name="Barry K."/>
            <person name="Grigoriev I.V."/>
            <person name="Gunde-Cimerman N."/>
        </authorList>
    </citation>
    <scope>NUCLEOTIDE SEQUENCE [LARGE SCALE GENOMIC DNA]</scope>
    <source>
        <strain evidence="8 9">EXF-2481</strain>
    </source>
</reference>
<dbReference type="InParanoid" id="A0A074Y504"/>
<name>A0A074Y504_AURSE</name>
<protein>
    <recommendedName>
        <fullName evidence="7">EamA domain-containing protein</fullName>
    </recommendedName>
</protein>
<dbReference type="PANTHER" id="PTHR22911:SF6">
    <property type="entry name" value="SOLUTE CARRIER FAMILY 35 MEMBER G1"/>
    <property type="match status" value="1"/>
</dbReference>
<dbReference type="RefSeq" id="XP_013339446.1">
    <property type="nucleotide sequence ID" value="XM_013483992.1"/>
</dbReference>
<evidence type="ECO:0000256" key="3">
    <source>
        <dbReference type="ARBA" id="ARBA00022989"/>
    </source>
</evidence>
<comment type="subcellular location">
    <subcellularLocation>
        <location evidence="1">Membrane</location>
        <topology evidence="1">Multi-pass membrane protein</topology>
    </subcellularLocation>
</comment>
<dbReference type="HOGENOM" id="CLU_032828_4_3_1"/>
<dbReference type="OMA" id="PIASCYV"/>
<feature type="domain" description="EamA" evidence="7">
    <location>
        <begin position="312"/>
        <end position="434"/>
    </location>
</feature>
<evidence type="ECO:0000256" key="2">
    <source>
        <dbReference type="ARBA" id="ARBA00022692"/>
    </source>
</evidence>
<feature type="transmembrane region" description="Helical" evidence="6">
    <location>
        <begin position="181"/>
        <end position="205"/>
    </location>
</feature>
<feature type="transmembrane region" description="Helical" evidence="6">
    <location>
        <begin position="109"/>
        <end position="128"/>
    </location>
</feature>
<dbReference type="FunCoup" id="A0A074Y504">
    <property type="interactions" value="126"/>
</dbReference>
<dbReference type="PANTHER" id="PTHR22911">
    <property type="entry name" value="ACYL-MALONYL CONDENSING ENZYME-RELATED"/>
    <property type="match status" value="1"/>
</dbReference>
<feature type="transmembrane region" description="Helical" evidence="6">
    <location>
        <begin position="299"/>
        <end position="322"/>
    </location>
</feature>
<keyword evidence="3 6" id="KW-1133">Transmembrane helix</keyword>
<dbReference type="GO" id="GO:0016020">
    <property type="term" value="C:membrane"/>
    <property type="evidence" value="ECO:0007669"/>
    <property type="project" value="UniProtKB-SubCell"/>
</dbReference>
<dbReference type="OrthoDB" id="306876at2759"/>
<feature type="region of interest" description="Disordered" evidence="5">
    <location>
        <begin position="439"/>
        <end position="492"/>
    </location>
</feature>
<dbReference type="Pfam" id="PF00892">
    <property type="entry name" value="EamA"/>
    <property type="match status" value="2"/>
</dbReference>
<feature type="transmembrane region" description="Helical" evidence="6">
    <location>
        <begin position="364"/>
        <end position="383"/>
    </location>
</feature>
<feature type="domain" description="EamA" evidence="7">
    <location>
        <begin position="114"/>
        <end position="253"/>
    </location>
</feature>
<proteinExistence type="predicted"/>
<dbReference type="InterPro" id="IPR000620">
    <property type="entry name" value="EamA_dom"/>
</dbReference>
<evidence type="ECO:0000313" key="9">
    <source>
        <dbReference type="Proteomes" id="UP000030641"/>
    </source>
</evidence>
<dbReference type="SUPFAM" id="SSF103481">
    <property type="entry name" value="Multidrug resistance efflux transporter EmrE"/>
    <property type="match status" value="2"/>
</dbReference>
<evidence type="ECO:0000313" key="8">
    <source>
        <dbReference type="EMBL" id="KEQ91024.1"/>
    </source>
</evidence>
<dbReference type="GeneID" id="25372122"/>
<gene>
    <name evidence="8" type="ORF">AUEXF2481DRAFT_8980</name>
</gene>
<keyword evidence="4 6" id="KW-0472">Membrane</keyword>
<sequence>MSRPVSPFPDSSAKTAKASEDVQVIFDEALPPHQAYDVTKQAESHFLEPPQQRAPHRPLSPDTLSNLSVEEFDQLGPRNDEPSRWLDGGHQAIKPSWTAQWQAKLHASWLRNAGLFYMLLAQVFGVMMNVTTRLLEIEGNKGKGLHPFQILFARMSITVVLSSLYMWYTKTPHFPFGSREVRWLLVARGLGGFWGVFGMYYSLIYLPLADATVITFLAPSLTCWVCSILLKEQFTRIDKIGSLVSLIGVVFIARPTSLFFSSAEAPAASGNTDVVPGANSTVTIPDASNYDNVTPAERLAAVGIALVGVGGSVIAYTTIRWIGKRAHPLISVNYFATWCTIVSIVAQLTLPGIGFLLPADAKEWGYLVFLGTCGFIMQFLLAAGLSYEKSSRATNMAYTSMLFALGFDRFIFGQTPGLTSIVGSTLILGSAIYMAMQRDKGSGNRTNETRTEIGQDRDEEEGLMRGAEEGDEEIDRGRQSMIEMGQMETRRE</sequence>
<dbReference type="Proteomes" id="UP000030641">
    <property type="component" value="Unassembled WGS sequence"/>
</dbReference>
<keyword evidence="2 6" id="KW-0812">Transmembrane</keyword>
<evidence type="ECO:0000259" key="7">
    <source>
        <dbReference type="Pfam" id="PF00892"/>
    </source>
</evidence>